<reference evidence="3" key="1">
    <citation type="submission" date="2016-01" db="EMBL/GenBank/DDBJ databases">
        <authorList>
            <person name="Mitreva M."/>
            <person name="Pepin K.H."/>
            <person name="Mihindukulasuriya K.A."/>
            <person name="Fulton R."/>
            <person name="Fronick C."/>
            <person name="O'Laughlin M."/>
            <person name="Miner T."/>
            <person name="Herter B."/>
            <person name="Rosa B.A."/>
            <person name="Cordes M."/>
            <person name="Tomlinson C."/>
            <person name="Wollam A."/>
            <person name="Palsikar V.B."/>
            <person name="Mardis E.R."/>
            <person name="Wilson R.K."/>
        </authorList>
    </citation>
    <scope>NUCLEOTIDE SEQUENCE [LARGE SCALE GENOMIC DNA]</scope>
    <source>
        <strain evidence="3">KA00683</strain>
    </source>
</reference>
<keyword evidence="1" id="KW-0472">Membrane</keyword>
<name>A0A134AYV3_9PORP</name>
<dbReference type="EMBL" id="LSDK01000152">
    <property type="protein sequence ID" value="KXB72846.1"/>
    <property type="molecule type" value="Genomic_DNA"/>
</dbReference>
<dbReference type="STRING" id="322095.HMPREF3185_02161"/>
<keyword evidence="3" id="KW-1185">Reference proteome</keyword>
<sequence length="48" mass="5514">MNQYWSAIQPVLVTPTYQYWSRREVVLVAMLTSTGLFFSPLEVALPPI</sequence>
<organism evidence="2 3">
    <name type="scientific">Porphyromonas somerae</name>
    <dbReference type="NCBI Taxonomy" id="322095"/>
    <lineage>
        <taxon>Bacteria</taxon>
        <taxon>Pseudomonadati</taxon>
        <taxon>Bacteroidota</taxon>
        <taxon>Bacteroidia</taxon>
        <taxon>Bacteroidales</taxon>
        <taxon>Porphyromonadaceae</taxon>
        <taxon>Porphyromonas</taxon>
    </lineage>
</organism>
<comment type="caution">
    <text evidence="2">The sequence shown here is derived from an EMBL/GenBank/DDBJ whole genome shotgun (WGS) entry which is preliminary data.</text>
</comment>
<dbReference type="Proteomes" id="UP000070224">
    <property type="component" value="Unassembled WGS sequence"/>
</dbReference>
<evidence type="ECO:0000256" key="1">
    <source>
        <dbReference type="SAM" id="Phobius"/>
    </source>
</evidence>
<feature type="transmembrane region" description="Helical" evidence="1">
    <location>
        <begin position="25"/>
        <end position="45"/>
    </location>
</feature>
<evidence type="ECO:0000313" key="3">
    <source>
        <dbReference type="Proteomes" id="UP000070224"/>
    </source>
</evidence>
<dbReference type="AlphaFoldDB" id="A0A134AYV3"/>
<gene>
    <name evidence="2" type="ORF">HMPREF3185_02161</name>
</gene>
<keyword evidence="1" id="KW-1133">Transmembrane helix</keyword>
<proteinExistence type="predicted"/>
<protein>
    <submittedName>
        <fullName evidence="2">Uncharacterized protein</fullName>
    </submittedName>
</protein>
<evidence type="ECO:0000313" key="2">
    <source>
        <dbReference type="EMBL" id="KXB72846.1"/>
    </source>
</evidence>
<keyword evidence="1" id="KW-0812">Transmembrane</keyword>
<accession>A0A134AYV3</accession>
<dbReference type="PATRIC" id="fig|322095.3.peg.2139"/>